<dbReference type="PANTHER" id="PTHR46580:SF4">
    <property type="entry name" value="ATP_GTP-BINDING PROTEIN"/>
    <property type="match status" value="1"/>
</dbReference>
<evidence type="ECO:0000256" key="1">
    <source>
        <dbReference type="ARBA" id="ARBA00022729"/>
    </source>
</evidence>
<protein>
    <submittedName>
        <fullName evidence="3">VCBS repeat-containing protein</fullName>
    </submittedName>
</protein>
<gene>
    <name evidence="3" type="ORF">E6H01_13640</name>
</gene>
<evidence type="ECO:0000256" key="2">
    <source>
        <dbReference type="SAM" id="MobiDB-lite"/>
    </source>
</evidence>
<sequence>MLSRMVCRSPSWALSRPRSSSTLPAALGSIGTLRTRCSTTATRSQRPSSRRELSPSQRKGAGHRPALVRSPLAKREKRGHLLAVMLGLGRRSRWFLATICVVAGRATVPRSAPTLPNYSLALTLGAGKEWRFQPLLVDLNGDGQLDLVATARLASPSLHIWLGDGKGGFNPVTTTWTDVGYGALATGDINGDGFPDIVVASHFGGVQTLLSDGRGGFTEKVLRREDGHVAAQLADVNGDGHLDLILLGYRNAGIEVYFGDGAGNWTLHTTLPEARPGRTMPGRALVISDRNHDGHLDLVAAFQRWGVYIYHGDGQGNFTGGPVNLASQSTDFQSLVLGDVNEDGRPDLVFNGAI</sequence>
<feature type="non-terminal residue" evidence="3">
    <location>
        <position position="354"/>
    </location>
</feature>
<feature type="region of interest" description="Disordered" evidence="2">
    <location>
        <begin position="37"/>
        <end position="70"/>
    </location>
</feature>
<dbReference type="Pfam" id="PF13517">
    <property type="entry name" value="FG-GAP_3"/>
    <property type="match status" value="2"/>
</dbReference>
<dbReference type="PANTHER" id="PTHR46580">
    <property type="entry name" value="SENSOR KINASE-RELATED"/>
    <property type="match status" value="1"/>
</dbReference>
<feature type="region of interest" description="Disordered" evidence="2">
    <location>
        <begin position="1"/>
        <end position="21"/>
    </location>
</feature>
<keyword evidence="1" id="KW-0732">Signal</keyword>
<dbReference type="Gene3D" id="2.130.10.130">
    <property type="entry name" value="Integrin alpha, N-terminal"/>
    <property type="match status" value="2"/>
</dbReference>
<proteinExistence type="predicted"/>
<dbReference type="EMBL" id="VBAL01000238">
    <property type="protein sequence ID" value="TMI96816.1"/>
    <property type="molecule type" value="Genomic_DNA"/>
</dbReference>
<accession>A0A537KMT2</accession>
<reference evidence="3 4" key="1">
    <citation type="journal article" date="2019" name="Nat. Microbiol.">
        <title>Mediterranean grassland soil C-N compound turnover is dependent on rainfall and depth, and is mediated by genomically divergent microorganisms.</title>
        <authorList>
            <person name="Diamond S."/>
            <person name="Andeer P.F."/>
            <person name="Li Z."/>
            <person name="Crits-Christoph A."/>
            <person name="Burstein D."/>
            <person name="Anantharaman K."/>
            <person name="Lane K.R."/>
            <person name="Thomas B.C."/>
            <person name="Pan C."/>
            <person name="Northen T.R."/>
            <person name="Banfield J.F."/>
        </authorList>
    </citation>
    <scope>NUCLEOTIDE SEQUENCE [LARGE SCALE GENOMIC DNA]</scope>
    <source>
        <strain evidence="3">NP_4</strain>
    </source>
</reference>
<dbReference type="InterPro" id="IPR028994">
    <property type="entry name" value="Integrin_alpha_N"/>
</dbReference>
<dbReference type="InterPro" id="IPR013517">
    <property type="entry name" value="FG-GAP"/>
</dbReference>
<evidence type="ECO:0000313" key="4">
    <source>
        <dbReference type="Proteomes" id="UP000319353"/>
    </source>
</evidence>
<comment type="caution">
    <text evidence="3">The sequence shown here is derived from an EMBL/GenBank/DDBJ whole genome shotgun (WGS) entry which is preliminary data.</text>
</comment>
<evidence type="ECO:0000313" key="3">
    <source>
        <dbReference type="EMBL" id="TMI96816.1"/>
    </source>
</evidence>
<name>A0A537KMT2_9BACT</name>
<feature type="compositionally biased region" description="Polar residues" evidence="2">
    <location>
        <begin position="37"/>
        <end position="47"/>
    </location>
</feature>
<dbReference type="SUPFAM" id="SSF69318">
    <property type="entry name" value="Integrin alpha N-terminal domain"/>
    <property type="match status" value="1"/>
</dbReference>
<dbReference type="AlphaFoldDB" id="A0A537KMT2"/>
<organism evidence="3 4">
    <name type="scientific">Candidatus Segetimicrobium genomatis</name>
    <dbReference type="NCBI Taxonomy" id="2569760"/>
    <lineage>
        <taxon>Bacteria</taxon>
        <taxon>Bacillati</taxon>
        <taxon>Candidatus Sysuimicrobiota</taxon>
        <taxon>Candidatus Sysuimicrobiia</taxon>
        <taxon>Candidatus Sysuimicrobiales</taxon>
        <taxon>Candidatus Segetimicrobiaceae</taxon>
        <taxon>Candidatus Segetimicrobium</taxon>
    </lineage>
</organism>
<dbReference type="Proteomes" id="UP000319353">
    <property type="component" value="Unassembled WGS sequence"/>
</dbReference>